<dbReference type="PANTHER" id="PTHR12383:SF16">
    <property type="entry name" value="MITOCHONDRIAL INNER MEMBRANE PROTEASE SUBUNIT 1"/>
    <property type="match status" value="1"/>
</dbReference>
<comment type="subcellular location">
    <subcellularLocation>
        <location evidence="1">Mitochondrion inner membrane</location>
    </subcellularLocation>
</comment>
<dbReference type="SUPFAM" id="SSF51306">
    <property type="entry name" value="LexA/Signal peptidase"/>
    <property type="match status" value="1"/>
</dbReference>
<feature type="domain" description="SAM" evidence="7">
    <location>
        <begin position="168"/>
        <end position="226"/>
    </location>
</feature>
<proteinExistence type="predicted"/>
<dbReference type="Pfam" id="PF10502">
    <property type="entry name" value="Peptidase_S26"/>
    <property type="match status" value="1"/>
</dbReference>
<reference evidence="9" key="1">
    <citation type="submission" date="2021-01" db="EMBL/GenBank/DDBJ databases">
        <authorList>
            <person name="Corre E."/>
            <person name="Pelletier E."/>
            <person name="Niang G."/>
            <person name="Scheremetjew M."/>
            <person name="Finn R."/>
            <person name="Kale V."/>
            <person name="Holt S."/>
            <person name="Cochrane G."/>
            <person name="Meng A."/>
            <person name="Brown T."/>
            <person name="Cohen L."/>
        </authorList>
    </citation>
    <scope>NUCLEOTIDE SEQUENCE</scope>
    <source>
        <strain evidence="9">UTEX LB 985</strain>
    </source>
</reference>
<dbReference type="InterPro" id="IPR036286">
    <property type="entry name" value="LexA/Signal_pep-like_sf"/>
</dbReference>
<evidence type="ECO:0000313" key="9">
    <source>
        <dbReference type="EMBL" id="CAD9426158.1"/>
    </source>
</evidence>
<dbReference type="SUPFAM" id="SSF47769">
    <property type="entry name" value="SAM/Pointed domain"/>
    <property type="match status" value="1"/>
</dbReference>
<keyword evidence="4" id="KW-0496">Mitochondrion</keyword>
<accession>A0A7S2G0Y4</accession>
<dbReference type="EMBL" id="HBGU01016678">
    <property type="protein sequence ID" value="CAD9426158.1"/>
    <property type="molecule type" value="Transcribed_RNA"/>
</dbReference>
<organism evidence="9">
    <name type="scientific">Haptolina brevifila</name>
    <dbReference type="NCBI Taxonomy" id="156173"/>
    <lineage>
        <taxon>Eukaryota</taxon>
        <taxon>Haptista</taxon>
        <taxon>Haptophyta</taxon>
        <taxon>Prymnesiophyceae</taxon>
        <taxon>Prymnesiales</taxon>
        <taxon>Prymnesiaceae</taxon>
        <taxon>Haptolina</taxon>
    </lineage>
</organism>
<dbReference type="Pfam" id="PF00536">
    <property type="entry name" value="SAM_1"/>
    <property type="match status" value="1"/>
</dbReference>
<dbReference type="Gene3D" id="1.10.150.50">
    <property type="entry name" value="Transcription Factor, Ets-1"/>
    <property type="match status" value="1"/>
</dbReference>
<dbReference type="CDD" id="cd06530">
    <property type="entry name" value="S26_SPase_I"/>
    <property type="match status" value="1"/>
</dbReference>
<keyword evidence="3" id="KW-0378">Hydrolase</keyword>
<dbReference type="InterPro" id="IPR013761">
    <property type="entry name" value="SAM/pointed_sf"/>
</dbReference>
<evidence type="ECO:0000256" key="6">
    <source>
        <dbReference type="SAM" id="MobiDB-lite"/>
    </source>
</evidence>
<protein>
    <recommendedName>
        <fullName evidence="10">Mitochondrial inner membrane protease subunit</fullName>
    </recommendedName>
</protein>
<feature type="region of interest" description="Disordered" evidence="6">
    <location>
        <begin position="56"/>
        <end position="96"/>
    </location>
</feature>
<dbReference type="InterPro" id="IPR052064">
    <property type="entry name" value="Mito_IMP1_subunit"/>
</dbReference>
<evidence type="ECO:0000256" key="4">
    <source>
        <dbReference type="ARBA" id="ARBA00023128"/>
    </source>
</evidence>
<evidence type="ECO:0000259" key="7">
    <source>
        <dbReference type="Pfam" id="PF00536"/>
    </source>
</evidence>
<dbReference type="GO" id="GO:0004252">
    <property type="term" value="F:serine-type endopeptidase activity"/>
    <property type="evidence" value="ECO:0007669"/>
    <property type="project" value="InterPro"/>
</dbReference>
<evidence type="ECO:0000259" key="8">
    <source>
        <dbReference type="Pfam" id="PF10502"/>
    </source>
</evidence>
<evidence type="ECO:0000256" key="5">
    <source>
        <dbReference type="ARBA" id="ARBA00023136"/>
    </source>
</evidence>
<dbReference type="GO" id="GO:0042720">
    <property type="term" value="C:mitochondrial inner membrane peptidase complex"/>
    <property type="evidence" value="ECO:0007669"/>
    <property type="project" value="TreeGrafter"/>
</dbReference>
<dbReference type="GO" id="GO:0006465">
    <property type="term" value="P:signal peptide processing"/>
    <property type="evidence" value="ECO:0007669"/>
    <property type="project" value="InterPro"/>
</dbReference>
<sequence>MPSGCKDEVVIPRGQCWLEGDNAYDSTDSRYYGPVPLALVRGVVFLKLWPFREAGWISRTKPPPPPPPAYEQYQYQPPSKSAAEPYTFPAGEPGEGVQDPALQELLSRDASANEAFKREVERMVRDAARKEELDARAGGAPPAKSVVADTKDISGSTVPFGHFLNAAALLNSVSLPQYIKSFEEEEMDPDTLIEVLQQQGKASLEEALKELGIKSMGHRLKIVNALIIQ</sequence>
<evidence type="ECO:0000256" key="1">
    <source>
        <dbReference type="ARBA" id="ARBA00004273"/>
    </source>
</evidence>
<dbReference type="AlphaFoldDB" id="A0A7S2G0Y4"/>
<dbReference type="GO" id="GO:0006627">
    <property type="term" value="P:protein processing involved in protein targeting to mitochondrion"/>
    <property type="evidence" value="ECO:0007669"/>
    <property type="project" value="TreeGrafter"/>
</dbReference>
<evidence type="ECO:0000256" key="2">
    <source>
        <dbReference type="ARBA" id="ARBA00022792"/>
    </source>
</evidence>
<evidence type="ECO:0000256" key="3">
    <source>
        <dbReference type="ARBA" id="ARBA00022801"/>
    </source>
</evidence>
<dbReference type="PANTHER" id="PTHR12383">
    <property type="entry name" value="PROTEASE FAMILY S26 MITOCHONDRIAL INNER MEMBRANE PROTEASE-RELATED"/>
    <property type="match status" value="1"/>
</dbReference>
<dbReference type="InterPro" id="IPR019533">
    <property type="entry name" value="Peptidase_S26"/>
</dbReference>
<dbReference type="Gene3D" id="2.10.109.10">
    <property type="entry name" value="Umud Fragment, subunit A"/>
    <property type="match status" value="1"/>
</dbReference>
<dbReference type="CDD" id="cd09487">
    <property type="entry name" value="SAM_superfamily"/>
    <property type="match status" value="1"/>
</dbReference>
<feature type="domain" description="Peptidase S26" evidence="8">
    <location>
        <begin position="6"/>
        <end position="49"/>
    </location>
</feature>
<keyword evidence="5" id="KW-0472">Membrane</keyword>
<keyword evidence="2" id="KW-0999">Mitochondrion inner membrane</keyword>
<dbReference type="InterPro" id="IPR001660">
    <property type="entry name" value="SAM"/>
</dbReference>
<gene>
    <name evidence="9" type="ORF">CBRE1094_LOCUS9030</name>
</gene>
<name>A0A7S2G0Y4_9EUKA</name>
<evidence type="ECO:0008006" key="10">
    <source>
        <dbReference type="Google" id="ProtNLM"/>
    </source>
</evidence>